<keyword evidence="2" id="KW-1185">Reference proteome</keyword>
<name>A0ABS1NUV9_9ACTN</name>
<gene>
    <name evidence="1" type="ORF">JK361_04195</name>
</gene>
<dbReference type="EMBL" id="JAERRH010000002">
    <property type="protein sequence ID" value="MBL1103813.1"/>
    <property type="molecule type" value="Genomic_DNA"/>
</dbReference>
<evidence type="ECO:0000313" key="1">
    <source>
        <dbReference type="EMBL" id="MBL1103813.1"/>
    </source>
</evidence>
<evidence type="ECO:0000313" key="2">
    <source>
        <dbReference type="Proteomes" id="UP000621386"/>
    </source>
</evidence>
<reference evidence="1 2" key="1">
    <citation type="submission" date="2021-01" db="EMBL/GenBank/DDBJ databases">
        <title>WGS of actinomycetes isolated from Thailand.</title>
        <authorList>
            <person name="Thawai C."/>
        </authorList>
    </citation>
    <scope>NUCLEOTIDE SEQUENCE [LARGE SCALE GENOMIC DNA]</scope>
    <source>
        <strain evidence="1 2">CH5-8</strain>
    </source>
</reference>
<accession>A0ABS1NUV9</accession>
<dbReference type="Proteomes" id="UP000621386">
    <property type="component" value="Unassembled WGS sequence"/>
</dbReference>
<organism evidence="1 2">
    <name type="scientific">Streptomyces musisoli</name>
    <dbReference type="NCBI Taxonomy" id="2802280"/>
    <lineage>
        <taxon>Bacteria</taxon>
        <taxon>Bacillati</taxon>
        <taxon>Actinomycetota</taxon>
        <taxon>Actinomycetes</taxon>
        <taxon>Kitasatosporales</taxon>
        <taxon>Streptomycetaceae</taxon>
        <taxon>Streptomyces</taxon>
    </lineage>
</organism>
<sequence length="49" mass="5065">MRALAVDAVVVATFPDDQLDGPLAARPRRVAAAGRAFTDVIDSGGAARR</sequence>
<protein>
    <submittedName>
        <fullName evidence="1">Uncharacterized protein</fullName>
    </submittedName>
</protein>
<dbReference type="RefSeq" id="WP_201814284.1">
    <property type="nucleotide sequence ID" value="NZ_JAERRH010000002.1"/>
</dbReference>
<comment type="caution">
    <text evidence="1">The sequence shown here is derived from an EMBL/GenBank/DDBJ whole genome shotgun (WGS) entry which is preliminary data.</text>
</comment>
<proteinExistence type="predicted"/>